<evidence type="ECO:0000313" key="1">
    <source>
        <dbReference type="Proteomes" id="UP000095281"/>
    </source>
</evidence>
<name>A0A1I8BII7_MELHA</name>
<evidence type="ECO:0000313" key="2">
    <source>
        <dbReference type="WBParaSite" id="MhA1_Contig239.frz3.gene8"/>
    </source>
</evidence>
<accession>A0A1I8BII7</accession>
<sequence length="184" mass="19123">MTNDDGWKSLDVIRLEIFGSKRTRDDVGCSSLCALPVSYPLQAGGFGQLPAGGSSFSLTPCKQVASANCQQGVLLSLLPPASRWLRPTASRGFFFLSYPLQAGGFGQLPAGGSSFSLTPCKQVASANCQQGVLLSLLPPASRWLRPTASRGFFFLSYPLQAGGFGQLPAGGASAGSADPPSFSL</sequence>
<dbReference type="AlphaFoldDB" id="A0A1I8BII7"/>
<protein>
    <submittedName>
        <fullName evidence="2">cDNA</fullName>
    </submittedName>
</protein>
<proteinExistence type="predicted"/>
<dbReference type="Proteomes" id="UP000095281">
    <property type="component" value="Unplaced"/>
</dbReference>
<reference evidence="2" key="1">
    <citation type="submission" date="2016-11" db="UniProtKB">
        <authorList>
            <consortium name="WormBaseParasite"/>
        </authorList>
    </citation>
    <scope>IDENTIFICATION</scope>
</reference>
<organism evidence="1 2">
    <name type="scientific">Meloidogyne hapla</name>
    <name type="common">Root-knot nematode worm</name>
    <dbReference type="NCBI Taxonomy" id="6305"/>
    <lineage>
        <taxon>Eukaryota</taxon>
        <taxon>Metazoa</taxon>
        <taxon>Ecdysozoa</taxon>
        <taxon>Nematoda</taxon>
        <taxon>Chromadorea</taxon>
        <taxon>Rhabditida</taxon>
        <taxon>Tylenchina</taxon>
        <taxon>Tylenchomorpha</taxon>
        <taxon>Tylenchoidea</taxon>
        <taxon>Meloidogynidae</taxon>
        <taxon>Meloidogyninae</taxon>
        <taxon>Meloidogyne</taxon>
    </lineage>
</organism>
<dbReference type="WBParaSite" id="MhA1_Contig239.frz3.gene8">
    <property type="protein sequence ID" value="MhA1_Contig239.frz3.gene8"/>
    <property type="gene ID" value="MhA1_Contig239.frz3.gene8"/>
</dbReference>
<keyword evidence="1" id="KW-1185">Reference proteome</keyword>